<evidence type="ECO:0008006" key="4">
    <source>
        <dbReference type="Google" id="ProtNLM"/>
    </source>
</evidence>
<feature type="chain" id="PRO_5045753772" description="DUF541 domain-containing protein" evidence="1">
    <location>
        <begin position="33"/>
        <end position="105"/>
    </location>
</feature>
<keyword evidence="1" id="KW-0732">Signal</keyword>
<evidence type="ECO:0000313" key="3">
    <source>
        <dbReference type="Proteomes" id="UP000613113"/>
    </source>
</evidence>
<accession>A0ABR6YI09</accession>
<evidence type="ECO:0000313" key="2">
    <source>
        <dbReference type="EMBL" id="MBC3883546.1"/>
    </source>
</evidence>
<name>A0ABR6YI09_9BURK</name>
<evidence type="ECO:0000256" key="1">
    <source>
        <dbReference type="SAM" id="SignalP"/>
    </source>
</evidence>
<proteinExistence type="predicted"/>
<protein>
    <recommendedName>
        <fullName evidence="4">DUF541 domain-containing protein</fullName>
    </recommendedName>
</protein>
<keyword evidence="3" id="KW-1185">Reference proteome</keyword>
<gene>
    <name evidence="2" type="ORF">H8K27_00220</name>
</gene>
<dbReference type="EMBL" id="JACOGC010000001">
    <property type="protein sequence ID" value="MBC3883546.1"/>
    <property type="molecule type" value="Genomic_DNA"/>
</dbReference>
<dbReference type="Proteomes" id="UP000613113">
    <property type="component" value="Unassembled WGS sequence"/>
</dbReference>
<reference evidence="2 3" key="1">
    <citation type="submission" date="2020-08" db="EMBL/GenBank/DDBJ databases">
        <title>Novel species isolated from subtropical streams in China.</title>
        <authorList>
            <person name="Lu H."/>
        </authorList>
    </citation>
    <scope>NUCLEOTIDE SEQUENCE [LARGE SCALE GENOMIC DNA]</scope>
    <source>
        <strain evidence="2 3">FT31W</strain>
    </source>
</reference>
<comment type="caution">
    <text evidence="2">The sequence shown here is derived from an EMBL/GenBank/DDBJ whole genome shotgun (WGS) entry which is preliminary data.</text>
</comment>
<feature type="signal peptide" evidence="1">
    <location>
        <begin position="1"/>
        <end position="32"/>
    </location>
</feature>
<dbReference type="RefSeq" id="WP_186861240.1">
    <property type="nucleotide sequence ID" value="NZ_JACOGC010000001.1"/>
</dbReference>
<organism evidence="2 3">
    <name type="scientific">Undibacterium griseum</name>
    <dbReference type="NCBI Taxonomy" id="2762295"/>
    <lineage>
        <taxon>Bacteria</taxon>
        <taxon>Pseudomonadati</taxon>
        <taxon>Pseudomonadota</taxon>
        <taxon>Betaproteobacteria</taxon>
        <taxon>Burkholderiales</taxon>
        <taxon>Oxalobacteraceae</taxon>
        <taxon>Undibacterium</taxon>
    </lineage>
</organism>
<sequence>MTATFKTRAVIMTAVVAAVCALGSAFSVSGTATGNSATAAMQTVTITAARMTSDQKLAYDAAESGIQTVVISARKLTSEQKLAMDQEQEFAQKSVAVAAARHSAI</sequence>